<organism evidence="3 4">
    <name type="scientific">Gemmobacter aquatilis</name>
    <dbReference type="NCBI Taxonomy" id="933059"/>
    <lineage>
        <taxon>Bacteria</taxon>
        <taxon>Pseudomonadati</taxon>
        <taxon>Pseudomonadota</taxon>
        <taxon>Alphaproteobacteria</taxon>
        <taxon>Rhodobacterales</taxon>
        <taxon>Paracoccaceae</taxon>
        <taxon>Gemmobacter</taxon>
    </lineage>
</organism>
<comment type="subcellular location">
    <subcellularLocation>
        <location evidence="1">Secreted</location>
    </subcellularLocation>
</comment>
<dbReference type="SUPFAM" id="SSF51120">
    <property type="entry name" value="beta-Roll"/>
    <property type="match status" value="1"/>
</dbReference>
<dbReference type="Gene3D" id="2.150.10.10">
    <property type="entry name" value="Serralysin-like metalloprotease, C-terminal"/>
    <property type="match status" value="1"/>
</dbReference>
<evidence type="ECO:0000313" key="3">
    <source>
        <dbReference type="EMBL" id="SEO10996.1"/>
    </source>
</evidence>
<proteinExistence type="predicted"/>
<evidence type="ECO:0000313" key="4">
    <source>
        <dbReference type="Proteomes" id="UP000198761"/>
    </source>
</evidence>
<dbReference type="PANTHER" id="PTHR38340:SF1">
    <property type="entry name" value="S-LAYER PROTEIN"/>
    <property type="match status" value="1"/>
</dbReference>
<dbReference type="GO" id="GO:0005509">
    <property type="term" value="F:calcium ion binding"/>
    <property type="evidence" value="ECO:0007669"/>
    <property type="project" value="InterPro"/>
</dbReference>
<evidence type="ECO:0000256" key="1">
    <source>
        <dbReference type="ARBA" id="ARBA00004613"/>
    </source>
</evidence>
<dbReference type="Gene3D" id="2.60.120.380">
    <property type="match status" value="1"/>
</dbReference>
<dbReference type="GO" id="GO:0005576">
    <property type="term" value="C:extracellular region"/>
    <property type="evidence" value="ECO:0007669"/>
    <property type="project" value="UniProtKB-SubCell"/>
</dbReference>
<reference evidence="3 4" key="1">
    <citation type="submission" date="2016-10" db="EMBL/GenBank/DDBJ databases">
        <authorList>
            <person name="de Groot N.N."/>
        </authorList>
    </citation>
    <scope>NUCLEOTIDE SEQUENCE [LARGE SCALE GENOMIC DNA]</scope>
    <source>
        <strain evidence="3 4">DSM 3857</strain>
    </source>
</reference>
<dbReference type="PRINTS" id="PR00313">
    <property type="entry name" value="CABNDNGRPT"/>
</dbReference>
<dbReference type="RefSeq" id="WP_091303304.1">
    <property type="nucleotide sequence ID" value="NZ_FOCE01000012.1"/>
</dbReference>
<keyword evidence="2" id="KW-0964">Secreted</keyword>
<dbReference type="InterPro" id="IPR018511">
    <property type="entry name" value="Hemolysin-typ_Ca-bd_CS"/>
</dbReference>
<dbReference type="PROSITE" id="PS00330">
    <property type="entry name" value="HEMOLYSIN_CALCIUM"/>
    <property type="match status" value="3"/>
</dbReference>
<dbReference type="OrthoDB" id="7835834at2"/>
<dbReference type="PANTHER" id="PTHR38340">
    <property type="entry name" value="S-LAYER PROTEIN"/>
    <property type="match status" value="1"/>
</dbReference>
<accession>A0A1H8M1H6</accession>
<gene>
    <name evidence="3" type="ORF">SAMN04488103_11237</name>
</gene>
<dbReference type="Proteomes" id="UP000198761">
    <property type="component" value="Unassembled WGS sequence"/>
</dbReference>
<dbReference type="InterPro" id="IPR050557">
    <property type="entry name" value="RTX_toxin/Mannuronan_C5-epim"/>
</dbReference>
<keyword evidence="4" id="KW-1185">Reference proteome</keyword>
<dbReference type="InterPro" id="IPR011049">
    <property type="entry name" value="Serralysin-like_metalloprot_C"/>
</dbReference>
<protein>
    <submittedName>
        <fullName evidence="3">Hemolysin-type calcium-binding repeat-containing protein</fullName>
    </submittedName>
</protein>
<sequence>MPKSFLFERSFNVNTNFLSWATATTGEGSFAGIDDPALLHYVGFDDILSPDDEVIIPVALFAGQTVNIDVDFGMKTVGDSIDLQAVIVDAFGNSVRQDDSGALDDGSVHQFDPNFSFTATTTGLYYLVIAEFRNNYAGDFEFENDGGDTGSFQVDISTSNTFGFINFGTNEDNVLDFTSDNFDDRVAGLGGNDLIETGGGRNVVDAGDGSDTVLGGEDSDQVFGDLGRDSLVGNGGVDVLVGGGGDDFIMGGGGEDQMYGGGGIDTVSYADGTAGIILDLTVIGGQNTVGSGVEALGGFENVIGSQGNDRISATFVNNRLEGNDGNDFLSGRAGEDTLTGGIGRDTMQGGGDADVFLFAAASEMGTAGAQDMILDFAHQVDIIHLRGIDANVFAAGNQEFEFIGQQSFSGAAGELRFVRGGGRTLIQMDIDGDGVADMAITIDRRVGLTAGDFIL</sequence>
<dbReference type="AlphaFoldDB" id="A0A1H8M1H6"/>
<dbReference type="InterPro" id="IPR001343">
    <property type="entry name" value="Hemolysn_Ca-bd"/>
</dbReference>
<evidence type="ECO:0000256" key="2">
    <source>
        <dbReference type="ARBA" id="ARBA00022525"/>
    </source>
</evidence>
<dbReference type="Pfam" id="PF00353">
    <property type="entry name" value="HemolysinCabind"/>
    <property type="match status" value="3"/>
</dbReference>
<dbReference type="EMBL" id="FOCE01000012">
    <property type="protein sequence ID" value="SEO10996.1"/>
    <property type="molecule type" value="Genomic_DNA"/>
</dbReference>
<dbReference type="STRING" id="933059.SAMN04488103_11237"/>
<name>A0A1H8M1H6_9RHOB</name>